<dbReference type="CDD" id="cd16345">
    <property type="entry name" value="LMWP_ArsC"/>
    <property type="match status" value="1"/>
</dbReference>
<dbReference type="AlphaFoldDB" id="A0A6J6K3F1"/>
<feature type="domain" description="Phosphotyrosine protein phosphatase I" evidence="2">
    <location>
        <begin position="6"/>
        <end position="129"/>
    </location>
</feature>
<keyword evidence="1" id="KW-0059">Arsenical resistance</keyword>
<evidence type="ECO:0000313" key="3">
    <source>
        <dbReference type="EMBL" id="CAB4643408.1"/>
    </source>
</evidence>
<dbReference type="EMBL" id="CAEZWB010000031">
    <property type="protein sequence ID" value="CAB4643408.1"/>
    <property type="molecule type" value="Genomic_DNA"/>
</dbReference>
<gene>
    <name evidence="3" type="ORF">UFOPK2166_00387</name>
    <name evidence="4" type="ORF">UFOPK2872_00597</name>
    <name evidence="5" type="ORF">UFOPK4000_00337</name>
</gene>
<evidence type="ECO:0000313" key="4">
    <source>
        <dbReference type="EMBL" id="CAB4762720.1"/>
    </source>
</evidence>
<dbReference type="GO" id="GO:0046685">
    <property type="term" value="P:response to arsenic-containing substance"/>
    <property type="evidence" value="ECO:0007669"/>
    <property type="project" value="UniProtKB-KW"/>
</dbReference>
<dbReference type="EMBL" id="CAFBOT010000036">
    <property type="protein sequence ID" value="CAB4984960.1"/>
    <property type="molecule type" value="Genomic_DNA"/>
</dbReference>
<dbReference type="Gene3D" id="3.40.50.2300">
    <property type="match status" value="1"/>
</dbReference>
<dbReference type="PANTHER" id="PTHR43428:SF1">
    <property type="entry name" value="ARSENATE REDUCTASE"/>
    <property type="match status" value="1"/>
</dbReference>
<name>A0A6J6K3F1_9ZZZZ</name>
<reference evidence="3" key="1">
    <citation type="submission" date="2020-05" db="EMBL/GenBank/DDBJ databases">
        <authorList>
            <person name="Chiriac C."/>
            <person name="Salcher M."/>
            <person name="Ghai R."/>
            <person name="Kavagutti S V."/>
        </authorList>
    </citation>
    <scope>NUCLEOTIDE SEQUENCE</scope>
</reference>
<evidence type="ECO:0000313" key="5">
    <source>
        <dbReference type="EMBL" id="CAB4984960.1"/>
    </source>
</evidence>
<evidence type="ECO:0000259" key="2">
    <source>
        <dbReference type="SMART" id="SM00226"/>
    </source>
</evidence>
<protein>
    <submittedName>
        <fullName evidence="3">Unannotated protein</fullName>
    </submittedName>
</protein>
<dbReference type="SMART" id="SM00226">
    <property type="entry name" value="LMWPc"/>
    <property type="match status" value="1"/>
</dbReference>
<dbReference type="InterPro" id="IPR036196">
    <property type="entry name" value="Ptyr_pPase_sf"/>
</dbReference>
<organism evidence="3">
    <name type="scientific">freshwater metagenome</name>
    <dbReference type="NCBI Taxonomy" id="449393"/>
    <lineage>
        <taxon>unclassified sequences</taxon>
        <taxon>metagenomes</taxon>
        <taxon>ecological metagenomes</taxon>
    </lineage>
</organism>
<dbReference type="PANTHER" id="PTHR43428">
    <property type="entry name" value="ARSENATE REDUCTASE"/>
    <property type="match status" value="1"/>
</dbReference>
<sequence length="133" mass="14778">MRMRKPGVLFLCVHNAGRSQMAAGFMRQFQAIEVFSGGSEPANSVNPVAVAAMQEKGIDVSKYVPQRWTMDLLESVDVVVTMGCGDECPYIPGKKYVDWPLNDPAGQGIEMVRSVRDEIEQRVKLLAEEMLND</sequence>
<dbReference type="SUPFAM" id="SSF52788">
    <property type="entry name" value="Phosphotyrosine protein phosphatases I"/>
    <property type="match status" value="1"/>
</dbReference>
<dbReference type="EMBL" id="CAEZZM010000055">
    <property type="protein sequence ID" value="CAB4762720.1"/>
    <property type="molecule type" value="Genomic_DNA"/>
</dbReference>
<accession>A0A6J6K3F1</accession>
<dbReference type="InterPro" id="IPR023485">
    <property type="entry name" value="Ptyr_pPase"/>
</dbReference>
<evidence type="ECO:0000256" key="1">
    <source>
        <dbReference type="ARBA" id="ARBA00022849"/>
    </source>
</evidence>
<proteinExistence type="predicted"/>
<dbReference type="Pfam" id="PF01451">
    <property type="entry name" value="LMWPc"/>
    <property type="match status" value="1"/>
</dbReference>